<dbReference type="EMBL" id="BNAD01000006">
    <property type="protein sequence ID" value="GHE17807.1"/>
    <property type="molecule type" value="Genomic_DNA"/>
</dbReference>
<dbReference type="PANTHER" id="PTHR38340:SF1">
    <property type="entry name" value="S-LAYER PROTEIN"/>
    <property type="match status" value="1"/>
</dbReference>
<evidence type="ECO:0008006" key="6">
    <source>
        <dbReference type="Google" id="ProtNLM"/>
    </source>
</evidence>
<keyword evidence="2" id="KW-0964">Secreted</keyword>
<gene>
    <name evidence="4" type="ORF">GCM10011376_24170</name>
</gene>
<evidence type="ECO:0000313" key="4">
    <source>
        <dbReference type="EMBL" id="GHE17807.1"/>
    </source>
</evidence>
<reference evidence="5" key="1">
    <citation type="journal article" date="2019" name="Int. J. Syst. Evol. Microbiol.">
        <title>The Global Catalogue of Microorganisms (GCM) 10K type strain sequencing project: providing services to taxonomists for standard genome sequencing and annotation.</title>
        <authorList>
            <consortium name="The Broad Institute Genomics Platform"/>
            <consortium name="The Broad Institute Genome Sequencing Center for Infectious Disease"/>
            <person name="Wu L."/>
            <person name="Ma J."/>
        </authorList>
    </citation>
    <scope>NUCLEOTIDE SEQUENCE [LARGE SCALE GENOMIC DNA]</scope>
    <source>
        <strain evidence="5">CGMCC 1.12791</strain>
    </source>
</reference>
<dbReference type="InterPro" id="IPR011049">
    <property type="entry name" value="Serralysin-like_metalloprot_C"/>
</dbReference>
<name>A0ABQ3HN21_9ACTN</name>
<dbReference type="InterPro" id="IPR001343">
    <property type="entry name" value="Hemolysn_Ca-bd"/>
</dbReference>
<sequence length="479" mass="49067">MRPYPRRRVSPSVEVSQSIFDGALMDVSHASRAATALLLAAALTPPAAVAATDVAETCDGKVATIVVPPPAPGRFRTEPVTGTPGDDVIVGTAWPDTIDGAGGDDTICGLKGDDHLLGGSGRDRLFGGLDEQYEPDEGYEGDLIEPGPGNDYVDLGYDMQSDDLDPADGPWQRWDRVSYLNSVGAVTVDLEAGTAKGEGTDTIAYGAGIVGSAHDDVLLGSDKHDWIAAGGGDDLVDARGGNDAVKTDLDGTSGDVTAPGDDVVVGGPGGDEIVAGHGSDRVFAGLGRDQVSLDEAAGSRVSGGAGVDFIRAGGRALIEGGRGADKLSPRIGSRADRVRAAGGAGRDTLAIELSLEVAPHESHLVVGSPTGTVRVPGSPALVHFVSLEEFAPAGIAVTLDITWYGTSGSDDLDLGWIEGRVRAFGRGGNDWLRGGSGSDHLDGGPGRDRLEGGSGDDVCLRGERLRSCELRRSGSVSRS</sequence>
<proteinExistence type="predicted"/>
<dbReference type="Gene3D" id="2.150.10.10">
    <property type="entry name" value="Serralysin-like metalloprotease, C-terminal"/>
    <property type="match status" value="3"/>
</dbReference>
<dbReference type="Pfam" id="PF00353">
    <property type="entry name" value="HemolysinCabind"/>
    <property type="match status" value="4"/>
</dbReference>
<comment type="caution">
    <text evidence="4">The sequence shown here is derived from an EMBL/GenBank/DDBJ whole genome shotgun (WGS) entry which is preliminary data.</text>
</comment>
<evidence type="ECO:0000313" key="5">
    <source>
        <dbReference type="Proteomes" id="UP000597341"/>
    </source>
</evidence>
<accession>A0ABQ3HN21</accession>
<comment type="subcellular location">
    <subcellularLocation>
        <location evidence="1">Secreted</location>
    </subcellularLocation>
</comment>
<evidence type="ECO:0000256" key="2">
    <source>
        <dbReference type="ARBA" id="ARBA00022525"/>
    </source>
</evidence>
<feature type="compositionally biased region" description="Basic and acidic residues" evidence="3">
    <location>
        <begin position="439"/>
        <end position="451"/>
    </location>
</feature>
<dbReference type="InterPro" id="IPR018511">
    <property type="entry name" value="Hemolysin-typ_Ca-bd_CS"/>
</dbReference>
<evidence type="ECO:0000256" key="1">
    <source>
        <dbReference type="ARBA" id="ARBA00004613"/>
    </source>
</evidence>
<dbReference type="InterPro" id="IPR050557">
    <property type="entry name" value="RTX_toxin/Mannuronan_C5-epim"/>
</dbReference>
<organism evidence="4 5">
    <name type="scientific">Nocardioides flavus</name>
    <name type="common">ex Wang et al. 2016</name>
    <dbReference type="NCBI Taxonomy" id="2058780"/>
    <lineage>
        <taxon>Bacteria</taxon>
        <taxon>Bacillati</taxon>
        <taxon>Actinomycetota</taxon>
        <taxon>Actinomycetes</taxon>
        <taxon>Propionibacteriales</taxon>
        <taxon>Nocardioidaceae</taxon>
        <taxon>Nocardioides</taxon>
    </lineage>
</organism>
<dbReference type="PANTHER" id="PTHR38340">
    <property type="entry name" value="S-LAYER PROTEIN"/>
    <property type="match status" value="1"/>
</dbReference>
<feature type="region of interest" description="Disordered" evidence="3">
    <location>
        <begin position="434"/>
        <end position="455"/>
    </location>
</feature>
<evidence type="ECO:0000256" key="3">
    <source>
        <dbReference type="SAM" id="MobiDB-lite"/>
    </source>
</evidence>
<dbReference type="Proteomes" id="UP000597341">
    <property type="component" value="Unassembled WGS sequence"/>
</dbReference>
<dbReference type="PRINTS" id="PR00313">
    <property type="entry name" value="CABNDNGRPT"/>
</dbReference>
<dbReference type="PROSITE" id="PS00330">
    <property type="entry name" value="HEMOLYSIN_CALCIUM"/>
    <property type="match status" value="3"/>
</dbReference>
<dbReference type="SUPFAM" id="SSF51120">
    <property type="entry name" value="beta-Roll"/>
    <property type="match status" value="3"/>
</dbReference>
<keyword evidence="5" id="KW-1185">Reference proteome</keyword>
<protein>
    <recommendedName>
        <fullName evidence="6">Calcium-binding protein</fullName>
    </recommendedName>
</protein>